<dbReference type="Pfam" id="PF01510">
    <property type="entry name" value="Amidase_2"/>
    <property type="match status" value="1"/>
</dbReference>
<organism evidence="2 3">
    <name type="scientific">Corynebacterium hindlerae</name>
    <dbReference type="NCBI Taxonomy" id="699041"/>
    <lineage>
        <taxon>Bacteria</taxon>
        <taxon>Bacillati</taxon>
        <taxon>Actinomycetota</taxon>
        <taxon>Actinomycetes</taxon>
        <taxon>Mycobacteriales</taxon>
        <taxon>Corynebacteriaceae</taxon>
        <taxon>Corynebacterium</taxon>
    </lineage>
</organism>
<dbReference type="InterPro" id="IPR002502">
    <property type="entry name" value="Amidase_domain"/>
</dbReference>
<dbReference type="InterPro" id="IPR036505">
    <property type="entry name" value="Amidase/PGRP_sf"/>
</dbReference>
<feature type="domain" description="N-acetylmuramoyl-L-alanine amidase" evidence="1">
    <location>
        <begin position="17"/>
        <end position="157"/>
    </location>
</feature>
<protein>
    <submittedName>
        <fullName evidence="2">N-acetylmuramoyl-L-alanine amidase</fullName>
    </submittedName>
</protein>
<evidence type="ECO:0000259" key="1">
    <source>
        <dbReference type="Pfam" id="PF01510"/>
    </source>
</evidence>
<dbReference type="SUPFAM" id="SSF55846">
    <property type="entry name" value="N-acetylmuramoyl-L-alanine amidase-like"/>
    <property type="match status" value="1"/>
</dbReference>
<dbReference type="RefSeq" id="WP_182385543.1">
    <property type="nucleotide sequence ID" value="NZ_CP059833.1"/>
</dbReference>
<dbReference type="GO" id="GO:0009253">
    <property type="term" value="P:peptidoglycan catabolic process"/>
    <property type="evidence" value="ECO:0007669"/>
    <property type="project" value="InterPro"/>
</dbReference>
<dbReference type="AlphaFoldDB" id="A0A7G5FDP5"/>
<reference evidence="2 3" key="1">
    <citation type="submission" date="2020-07" db="EMBL/GenBank/DDBJ databases">
        <title>non toxigenic Corynebacterium sp. nov from a clinical source.</title>
        <authorList>
            <person name="Bernier A.-M."/>
            <person name="Bernard K."/>
        </authorList>
    </citation>
    <scope>NUCLEOTIDE SEQUENCE [LARGE SCALE GENOMIC DNA]</scope>
    <source>
        <strain evidence="3">NML 93-0612</strain>
    </source>
</reference>
<accession>A0A7G5FDP5</accession>
<dbReference type="EMBL" id="CP059833">
    <property type="protein sequence ID" value="QMV84736.1"/>
    <property type="molecule type" value="Genomic_DNA"/>
</dbReference>
<dbReference type="Gene3D" id="3.40.80.10">
    <property type="entry name" value="Peptidoglycan recognition protein-like"/>
    <property type="match status" value="1"/>
</dbReference>
<evidence type="ECO:0000313" key="3">
    <source>
        <dbReference type="Proteomes" id="UP000515570"/>
    </source>
</evidence>
<gene>
    <name evidence="2" type="ORF">HW450_10360</name>
</gene>
<proteinExistence type="predicted"/>
<name>A0A7G5FDP5_9CORY</name>
<dbReference type="GO" id="GO:0008745">
    <property type="term" value="F:N-acetylmuramoyl-L-alanine amidase activity"/>
    <property type="evidence" value="ECO:0007669"/>
    <property type="project" value="InterPro"/>
</dbReference>
<dbReference type="Proteomes" id="UP000515570">
    <property type="component" value="Chromosome"/>
</dbReference>
<sequence>MTTTDISNIFDFGGPRTRPIMGICIHTTESADGARAIDVARWQASSRTGSYHRLVDTHGDLVICNTDDWTTWSVGNVGNDILLHLSFVARAAWTRDQWLAQDHMLTLGAVQVATWAKAHDIPLEKIGPNDLLQKKRGVCGHVDCQVWGGTDHTDPGRSFPWDVLLDKARRILSPPEHKELKMDDILQLLHRINAVVTDISLQQGAGDNYSGFPQGGNRTLYDLVAAIGAEVGVPDCKDIKAG</sequence>
<evidence type="ECO:0000313" key="2">
    <source>
        <dbReference type="EMBL" id="QMV84736.1"/>
    </source>
</evidence>
<keyword evidence="3" id="KW-1185">Reference proteome</keyword>